<evidence type="ECO:0000313" key="2">
    <source>
        <dbReference type="EMBL" id="SHE96394.1"/>
    </source>
</evidence>
<dbReference type="EMBL" id="FQUF01000023">
    <property type="protein sequence ID" value="SHE96394.1"/>
    <property type="molecule type" value="Genomic_DNA"/>
</dbReference>
<feature type="transmembrane region" description="Helical" evidence="1">
    <location>
        <begin position="34"/>
        <end position="51"/>
    </location>
</feature>
<dbReference type="Proteomes" id="UP000184128">
    <property type="component" value="Unassembled WGS sequence"/>
</dbReference>
<accession>A0A1M4XS38</accession>
<proteinExistence type="predicted"/>
<dbReference type="InterPro" id="IPR007563">
    <property type="entry name" value="DUF554"/>
</dbReference>
<feature type="transmembrane region" description="Helical" evidence="1">
    <location>
        <begin position="99"/>
        <end position="121"/>
    </location>
</feature>
<organism evidence="2 3">
    <name type="scientific">Atopostipes suicloacalis DSM 15692</name>
    <dbReference type="NCBI Taxonomy" id="1121025"/>
    <lineage>
        <taxon>Bacteria</taxon>
        <taxon>Bacillati</taxon>
        <taxon>Bacillota</taxon>
        <taxon>Bacilli</taxon>
        <taxon>Lactobacillales</taxon>
        <taxon>Carnobacteriaceae</taxon>
        <taxon>Atopostipes</taxon>
    </lineage>
</organism>
<keyword evidence="1" id="KW-0472">Membrane</keyword>
<evidence type="ECO:0000313" key="3">
    <source>
        <dbReference type="Proteomes" id="UP000184128"/>
    </source>
</evidence>
<evidence type="ECO:0000256" key="1">
    <source>
        <dbReference type="SAM" id="Phobius"/>
    </source>
</evidence>
<dbReference type="Pfam" id="PF04474">
    <property type="entry name" value="DUF554"/>
    <property type="match status" value="1"/>
</dbReference>
<keyword evidence="3" id="KW-1185">Reference proteome</keyword>
<feature type="transmembrane region" description="Helical" evidence="1">
    <location>
        <begin position="141"/>
        <end position="162"/>
    </location>
</feature>
<dbReference type="PANTHER" id="PTHR36111:SF2">
    <property type="entry name" value="INNER MEMBRANE PROTEIN"/>
    <property type="match status" value="1"/>
</dbReference>
<feature type="transmembrane region" description="Helical" evidence="1">
    <location>
        <begin position="6"/>
        <end position="22"/>
    </location>
</feature>
<keyword evidence="1" id="KW-0812">Transmembrane</keyword>
<sequence>MFFGVIVDTLAVILGGTIGLFIKKGVPKRIEEAIMKALALSAIYIGVTGMMSGENTIFIILAVVIGVVIGEIINLDGYINQFAGFLAKKLPSKNKNSTFSEGFITGSLMLCVGALSIIGPIQSGLAGNHTILYTNAVMDGITSIILASTLGMGVLFSSFLVFGYKAAIVVFAGSLNTLLTTSMINDMNAIGSILVLAIGLNMLNLTDIKVMNFVPALFLPIAFLFMY</sequence>
<feature type="transmembrane region" description="Helical" evidence="1">
    <location>
        <begin position="183"/>
        <end position="202"/>
    </location>
</feature>
<dbReference type="AlphaFoldDB" id="A0A1M4XS38"/>
<reference evidence="2 3" key="1">
    <citation type="submission" date="2016-11" db="EMBL/GenBank/DDBJ databases">
        <authorList>
            <person name="Jaros S."/>
            <person name="Januszkiewicz K."/>
            <person name="Wedrychowicz H."/>
        </authorList>
    </citation>
    <scope>NUCLEOTIDE SEQUENCE [LARGE SCALE GENOMIC DNA]</scope>
    <source>
        <strain evidence="2 3">DSM 15692</strain>
    </source>
</reference>
<protein>
    <recommendedName>
        <fullName evidence="4">Membrane protein YdfK</fullName>
    </recommendedName>
</protein>
<name>A0A1M4XS38_9LACT</name>
<gene>
    <name evidence="2" type="ORF">SAMN02745249_01516</name>
</gene>
<feature type="transmembrane region" description="Helical" evidence="1">
    <location>
        <begin position="208"/>
        <end position="226"/>
    </location>
</feature>
<evidence type="ECO:0008006" key="4">
    <source>
        <dbReference type="Google" id="ProtNLM"/>
    </source>
</evidence>
<dbReference type="STRING" id="1121025.SAMN02745249_01516"/>
<dbReference type="RefSeq" id="WP_073298260.1">
    <property type="nucleotide sequence ID" value="NZ_FQUF01000023.1"/>
</dbReference>
<keyword evidence="1" id="KW-1133">Transmembrane helix</keyword>
<dbReference type="PANTHER" id="PTHR36111">
    <property type="entry name" value="INNER MEMBRANE PROTEIN-RELATED"/>
    <property type="match status" value="1"/>
</dbReference>
<dbReference type="OrthoDB" id="9797976at2"/>
<feature type="transmembrane region" description="Helical" evidence="1">
    <location>
        <begin position="57"/>
        <end position="79"/>
    </location>
</feature>